<dbReference type="SUPFAM" id="SSF52833">
    <property type="entry name" value="Thioredoxin-like"/>
    <property type="match status" value="1"/>
</dbReference>
<organism evidence="11 12">
    <name type="scientific">Goodfellowiella coeruleoviolacea</name>
    <dbReference type="NCBI Taxonomy" id="334858"/>
    <lineage>
        <taxon>Bacteria</taxon>
        <taxon>Bacillati</taxon>
        <taxon>Actinomycetota</taxon>
        <taxon>Actinomycetes</taxon>
        <taxon>Pseudonocardiales</taxon>
        <taxon>Pseudonocardiaceae</taxon>
        <taxon>Goodfellowiella</taxon>
    </lineage>
</organism>
<evidence type="ECO:0000256" key="9">
    <source>
        <dbReference type="PIRSR" id="PIRSR000077-4"/>
    </source>
</evidence>
<evidence type="ECO:0000259" key="10">
    <source>
        <dbReference type="PROSITE" id="PS51352"/>
    </source>
</evidence>
<evidence type="ECO:0000256" key="1">
    <source>
        <dbReference type="ARBA" id="ARBA00008987"/>
    </source>
</evidence>
<dbReference type="PROSITE" id="PS00194">
    <property type="entry name" value="THIOREDOXIN_1"/>
    <property type="match status" value="1"/>
</dbReference>
<keyword evidence="3" id="KW-0249">Electron transport</keyword>
<dbReference type="FunFam" id="3.40.30.10:FF:000001">
    <property type="entry name" value="Thioredoxin"/>
    <property type="match status" value="1"/>
</dbReference>
<dbReference type="NCBIfam" id="TIGR01068">
    <property type="entry name" value="thioredoxin"/>
    <property type="match status" value="1"/>
</dbReference>
<feature type="disulfide bond" description="Redox-active" evidence="9">
    <location>
        <begin position="37"/>
        <end position="40"/>
    </location>
</feature>
<feature type="domain" description="Thioredoxin" evidence="10">
    <location>
        <begin position="1"/>
        <end position="112"/>
    </location>
</feature>
<evidence type="ECO:0000256" key="4">
    <source>
        <dbReference type="ARBA" id="ARBA00023157"/>
    </source>
</evidence>
<evidence type="ECO:0000313" key="11">
    <source>
        <dbReference type="EMBL" id="MCP2165783.1"/>
    </source>
</evidence>
<dbReference type="AlphaFoldDB" id="A0AAE3GDJ7"/>
<name>A0AAE3GDJ7_9PSEU</name>
<feature type="site" description="Contributes to redox potential value" evidence="8">
    <location>
        <position position="38"/>
    </location>
</feature>
<feature type="site" description="Contributes to redox potential value" evidence="8">
    <location>
        <position position="39"/>
    </location>
</feature>
<feature type="site" description="Deprotonates C-terminal active site Cys" evidence="8">
    <location>
        <position position="31"/>
    </location>
</feature>
<gene>
    <name evidence="11" type="ORF">LX83_002641</name>
</gene>
<evidence type="ECO:0000313" key="12">
    <source>
        <dbReference type="Proteomes" id="UP001206128"/>
    </source>
</evidence>
<evidence type="ECO:0000256" key="8">
    <source>
        <dbReference type="PIRSR" id="PIRSR000077-1"/>
    </source>
</evidence>
<keyword evidence="2" id="KW-0813">Transport</keyword>
<dbReference type="InterPro" id="IPR036249">
    <property type="entry name" value="Thioredoxin-like_sf"/>
</dbReference>
<comment type="similarity">
    <text evidence="1 7">Belongs to the thioredoxin family.</text>
</comment>
<dbReference type="InterPro" id="IPR013766">
    <property type="entry name" value="Thioredoxin_domain"/>
</dbReference>
<comment type="caution">
    <text evidence="11">The sequence shown here is derived from an EMBL/GenBank/DDBJ whole genome shotgun (WGS) entry which is preliminary data.</text>
</comment>
<dbReference type="PIRSF" id="PIRSF000077">
    <property type="entry name" value="Thioredoxin"/>
    <property type="match status" value="1"/>
</dbReference>
<dbReference type="Pfam" id="PF00085">
    <property type="entry name" value="Thioredoxin"/>
    <property type="match status" value="1"/>
</dbReference>
<evidence type="ECO:0000256" key="6">
    <source>
        <dbReference type="NCBIfam" id="TIGR01068"/>
    </source>
</evidence>
<sequence length="112" mass="12412">MSRDTKSRVIEVTDATFAEVVLNSDKPVLVDFWATWCPPCRMIAPVVAQIAEEYADRLTVVEIDVDANPVTARDCNIMAMPTLQVYQRGQLVQSVVGARPKAGLVSLFEPYL</sequence>
<dbReference type="CDD" id="cd02947">
    <property type="entry name" value="TRX_family"/>
    <property type="match status" value="1"/>
</dbReference>
<dbReference type="GO" id="GO:0045454">
    <property type="term" value="P:cell redox homeostasis"/>
    <property type="evidence" value="ECO:0007669"/>
    <property type="project" value="TreeGrafter"/>
</dbReference>
<protein>
    <recommendedName>
        <fullName evidence="6 7">Thioredoxin</fullName>
    </recommendedName>
</protein>
<dbReference type="GO" id="GO:0015035">
    <property type="term" value="F:protein-disulfide reductase activity"/>
    <property type="evidence" value="ECO:0007669"/>
    <property type="project" value="UniProtKB-UniRule"/>
</dbReference>
<accession>A0AAE3GDJ7</accession>
<dbReference type="PRINTS" id="PR00421">
    <property type="entry name" value="THIOREDOXIN"/>
</dbReference>
<keyword evidence="4 9" id="KW-1015">Disulfide bond</keyword>
<evidence type="ECO:0000256" key="7">
    <source>
        <dbReference type="PIRNR" id="PIRNR000077"/>
    </source>
</evidence>
<keyword evidence="5 9" id="KW-0676">Redox-active center</keyword>
<dbReference type="RefSeq" id="WP_308203963.1">
    <property type="nucleotide sequence ID" value="NZ_JAMTCK010000005.1"/>
</dbReference>
<evidence type="ECO:0000256" key="5">
    <source>
        <dbReference type="ARBA" id="ARBA00023284"/>
    </source>
</evidence>
<dbReference type="PANTHER" id="PTHR45663">
    <property type="entry name" value="GEO12009P1"/>
    <property type="match status" value="1"/>
</dbReference>
<feature type="active site" description="Nucleophile" evidence="8">
    <location>
        <position position="37"/>
    </location>
</feature>
<reference evidence="11" key="1">
    <citation type="submission" date="2022-06" db="EMBL/GenBank/DDBJ databases">
        <title>Genomic Encyclopedia of Archaeal and Bacterial Type Strains, Phase II (KMG-II): from individual species to whole genera.</title>
        <authorList>
            <person name="Goeker M."/>
        </authorList>
    </citation>
    <scope>NUCLEOTIDE SEQUENCE</scope>
    <source>
        <strain evidence="11">DSM 43935</strain>
    </source>
</reference>
<dbReference type="Gene3D" id="3.40.30.10">
    <property type="entry name" value="Glutaredoxin"/>
    <property type="match status" value="1"/>
</dbReference>
<dbReference type="InterPro" id="IPR017937">
    <property type="entry name" value="Thioredoxin_CS"/>
</dbReference>
<dbReference type="Proteomes" id="UP001206128">
    <property type="component" value="Unassembled WGS sequence"/>
</dbReference>
<dbReference type="InterPro" id="IPR005746">
    <property type="entry name" value="Thioredoxin"/>
</dbReference>
<dbReference type="EMBL" id="JAMTCK010000005">
    <property type="protein sequence ID" value="MCP2165783.1"/>
    <property type="molecule type" value="Genomic_DNA"/>
</dbReference>
<evidence type="ECO:0000256" key="2">
    <source>
        <dbReference type="ARBA" id="ARBA00022448"/>
    </source>
</evidence>
<dbReference type="PANTHER" id="PTHR45663:SF11">
    <property type="entry name" value="GEO12009P1"/>
    <property type="match status" value="1"/>
</dbReference>
<proteinExistence type="inferred from homology"/>
<feature type="active site" description="Nucleophile" evidence="8">
    <location>
        <position position="40"/>
    </location>
</feature>
<dbReference type="GO" id="GO:0005829">
    <property type="term" value="C:cytosol"/>
    <property type="evidence" value="ECO:0007669"/>
    <property type="project" value="TreeGrafter"/>
</dbReference>
<dbReference type="PROSITE" id="PS51352">
    <property type="entry name" value="THIOREDOXIN_2"/>
    <property type="match status" value="1"/>
</dbReference>
<evidence type="ECO:0000256" key="3">
    <source>
        <dbReference type="ARBA" id="ARBA00022982"/>
    </source>
</evidence>
<keyword evidence="12" id="KW-1185">Reference proteome</keyword>